<dbReference type="Gene3D" id="1.10.1740.10">
    <property type="match status" value="1"/>
</dbReference>
<evidence type="ECO:0000259" key="6">
    <source>
        <dbReference type="Pfam" id="PF04545"/>
    </source>
</evidence>
<dbReference type="GO" id="GO:0003677">
    <property type="term" value="F:DNA binding"/>
    <property type="evidence" value="ECO:0007669"/>
    <property type="project" value="UniProtKB-KW"/>
</dbReference>
<keyword evidence="2" id="KW-0731">Sigma factor</keyword>
<dbReference type="InterPro" id="IPR014284">
    <property type="entry name" value="RNA_pol_sigma-70_dom"/>
</dbReference>
<evidence type="ECO:0000256" key="1">
    <source>
        <dbReference type="ARBA" id="ARBA00023015"/>
    </source>
</evidence>
<dbReference type="Pfam" id="PF04542">
    <property type="entry name" value="Sigma70_r2"/>
    <property type="match status" value="1"/>
</dbReference>
<gene>
    <name evidence="7" type="ORF">KHA97_11635</name>
</gene>
<evidence type="ECO:0000256" key="2">
    <source>
        <dbReference type="ARBA" id="ARBA00023082"/>
    </source>
</evidence>
<evidence type="ECO:0000256" key="3">
    <source>
        <dbReference type="ARBA" id="ARBA00023125"/>
    </source>
</evidence>
<dbReference type="PANTHER" id="PTHR30385">
    <property type="entry name" value="SIGMA FACTOR F FLAGELLAR"/>
    <property type="match status" value="1"/>
</dbReference>
<dbReference type="InterPro" id="IPR036388">
    <property type="entry name" value="WH-like_DNA-bd_sf"/>
</dbReference>
<dbReference type="Gene3D" id="1.10.10.10">
    <property type="entry name" value="Winged helix-like DNA-binding domain superfamily/Winged helix DNA-binding domain"/>
    <property type="match status" value="1"/>
</dbReference>
<feature type="domain" description="RNA polymerase sigma-70 region 4" evidence="6">
    <location>
        <begin position="112"/>
        <end position="157"/>
    </location>
</feature>
<dbReference type="SUPFAM" id="SSF88946">
    <property type="entry name" value="Sigma2 domain of RNA polymerase sigma factors"/>
    <property type="match status" value="1"/>
</dbReference>
<keyword evidence="8" id="KW-1185">Reference proteome</keyword>
<organism evidence="7 8">
    <name type="scientific">Lederbergia citri</name>
    <dbReference type="NCBI Taxonomy" id="2833580"/>
    <lineage>
        <taxon>Bacteria</taxon>
        <taxon>Bacillati</taxon>
        <taxon>Bacillota</taxon>
        <taxon>Bacilli</taxon>
        <taxon>Bacillales</taxon>
        <taxon>Bacillaceae</taxon>
        <taxon>Lederbergia</taxon>
    </lineage>
</organism>
<keyword evidence="4" id="KW-0804">Transcription</keyword>
<evidence type="ECO:0000313" key="8">
    <source>
        <dbReference type="Proteomes" id="UP000681414"/>
    </source>
</evidence>
<dbReference type="RefSeq" id="WP_213124906.1">
    <property type="nucleotide sequence ID" value="NZ_JAGYPG010000002.1"/>
</dbReference>
<feature type="domain" description="RNA polymerase sigma-70 region 2" evidence="5">
    <location>
        <begin position="10"/>
        <end position="76"/>
    </location>
</feature>
<name>A0A942YHS8_9BACI</name>
<dbReference type="InterPro" id="IPR013324">
    <property type="entry name" value="RNA_pol_sigma_r3/r4-like"/>
</dbReference>
<dbReference type="NCBIfam" id="TIGR02937">
    <property type="entry name" value="sigma70-ECF"/>
    <property type="match status" value="1"/>
</dbReference>
<evidence type="ECO:0000256" key="4">
    <source>
        <dbReference type="ARBA" id="ARBA00023163"/>
    </source>
</evidence>
<evidence type="ECO:0000259" key="5">
    <source>
        <dbReference type="Pfam" id="PF04542"/>
    </source>
</evidence>
<protein>
    <submittedName>
        <fullName evidence="7">Sigma-70 family RNA polymerase sigma factor</fullName>
    </submittedName>
</protein>
<dbReference type="Proteomes" id="UP000681414">
    <property type="component" value="Unassembled WGS sequence"/>
</dbReference>
<sequence>MERERFEEIIKMHERMIFHVMKSLGIYKNQDEFYQTGLIGLWDAYQRFDGEKGKFSTYAYSYIKGRILTELTKMSRFEEKNVYPDEEFWEMTVDENVMAPMELEQLNPYCKGLTERQKLWVIDTFYYGLSVQEIAGKEGVSLSAVKKWRAGAIQKIRRNLEEGVIDL</sequence>
<keyword evidence="1" id="KW-0805">Transcription regulation</keyword>
<dbReference type="InterPro" id="IPR007627">
    <property type="entry name" value="RNA_pol_sigma70_r2"/>
</dbReference>
<reference evidence="7 8" key="1">
    <citation type="submission" date="2021-05" db="EMBL/GenBank/DDBJ databases">
        <title>Novel Bacillus species.</title>
        <authorList>
            <person name="Liu G."/>
        </authorList>
    </citation>
    <scope>NUCLEOTIDE SEQUENCE [LARGE SCALE GENOMIC DNA]</scope>
    <source>
        <strain evidence="8">FJAT-49780</strain>
    </source>
</reference>
<dbReference type="Pfam" id="PF04545">
    <property type="entry name" value="Sigma70_r4"/>
    <property type="match status" value="1"/>
</dbReference>
<dbReference type="InterPro" id="IPR007630">
    <property type="entry name" value="RNA_pol_sigma70_r4"/>
</dbReference>
<dbReference type="SUPFAM" id="SSF88659">
    <property type="entry name" value="Sigma3 and sigma4 domains of RNA polymerase sigma factors"/>
    <property type="match status" value="1"/>
</dbReference>
<dbReference type="InterPro" id="IPR013325">
    <property type="entry name" value="RNA_pol_sigma_r2"/>
</dbReference>
<dbReference type="EMBL" id="JAGYPG010000002">
    <property type="protein sequence ID" value="MBS4195710.1"/>
    <property type="molecule type" value="Genomic_DNA"/>
</dbReference>
<keyword evidence="3" id="KW-0238">DNA-binding</keyword>
<dbReference type="GO" id="GO:0016987">
    <property type="term" value="F:sigma factor activity"/>
    <property type="evidence" value="ECO:0007669"/>
    <property type="project" value="UniProtKB-KW"/>
</dbReference>
<accession>A0A942YHS8</accession>
<comment type="caution">
    <text evidence="7">The sequence shown here is derived from an EMBL/GenBank/DDBJ whole genome shotgun (WGS) entry which is preliminary data.</text>
</comment>
<dbReference type="AlphaFoldDB" id="A0A942YHS8"/>
<evidence type="ECO:0000313" key="7">
    <source>
        <dbReference type="EMBL" id="MBS4195710.1"/>
    </source>
</evidence>
<proteinExistence type="predicted"/>
<dbReference type="GO" id="GO:0006352">
    <property type="term" value="P:DNA-templated transcription initiation"/>
    <property type="evidence" value="ECO:0007669"/>
    <property type="project" value="InterPro"/>
</dbReference>